<reference evidence="1" key="1">
    <citation type="submission" date="2019-08" db="EMBL/GenBank/DDBJ databases">
        <title>Genome sequence of Clostridiales bacterium MT110.</title>
        <authorList>
            <person name="Cao J."/>
        </authorList>
    </citation>
    <scope>NUCLEOTIDE SEQUENCE</scope>
    <source>
        <strain evidence="1">MT110</strain>
    </source>
</reference>
<evidence type="ECO:0000313" key="1">
    <source>
        <dbReference type="EMBL" id="QOX64617.1"/>
    </source>
</evidence>
<organism evidence="1 2">
    <name type="scientific">Anoxybacterium hadale</name>
    <dbReference type="NCBI Taxonomy" id="3408580"/>
    <lineage>
        <taxon>Bacteria</taxon>
        <taxon>Bacillati</taxon>
        <taxon>Bacillota</taxon>
        <taxon>Clostridia</taxon>
        <taxon>Peptostreptococcales</taxon>
        <taxon>Anaerovoracaceae</taxon>
        <taxon>Anoxybacterium</taxon>
    </lineage>
</organism>
<sequence>MGLTIDITRKLHGFKLEMELSFEREIVAVLGASGSGKSMLLNSIAGLVRPDKGRIALDETVYFDSAKKINIPPRDRKVGYLFQNYAMFPHLTVEENIAFGLGKLPREEQKRRVYELLERFHLSEMGKRYPTQLSGGQQQRVALARALAVEPRILLLDEPFSALDEHLKNHMMKEMLESLKCFEGTTLFVTHNMAEAYRLSDRIVVVNNGSVETLGTKQEVFHKPESLLTAKITGCKNTAAAIRKSPRIVEIPAWGIAAETEGEINSAKGAVGIRENHIRRAAEKDRINCYPAWISDENEAPFRTTLYLKIGAPPSHSGDYHLQWELDKEERATLTDPSFLICLDPARLFFMKEA</sequence>
<protein>
    <submittedName>
        <fullName evidence="1">Sulfate/molybdate ABC transporter ATP-binding protein</fullName>
    </submittedName>
</protein>
<keyword evidence="2" id="KW-1185">Reference proteome</keyword>
<gene>
    <name evidence="1" type="ORF">FRZ06_15340</name>
</gene>
<dbReference type="EMBL" id="CP042469">
    <property type="protein sequence ID" value="QOX64617.1"/>
    <property type="molecule type" value="Genomic_DNA"/>
</dbReference>
<evidence type="ECO:0000313" key="2">
    <source>
        <dbReference type="Proteomes" id="UP000594014"/>
    </source>
</evidence>
<accession>A0ACD1ADU0</accession>
<proteinExistence type="predicted"/>
<keyword evidence="1" id="KW-0067">ATP-binding</keyword>
<dbReference type="Proteomes" id="UP000594014">
    <property type="component" value="Chromosome"/>
</dbReference>
<name>A0ACD1ADU0_9FIRM</name>
<keyword evidence="1" id="KW-0547">Nucleotide-binding</keyword>